<dbReference type="GO" id="GO:0005524">
    <property type="term" value="F:ATP binding"/>
    <property type="evidence" value="ECO:0007669"/>
    <property type="project" value="UniProtKB-KW"/>
</dbReference>
<comment type="caution">
    <text evidence="5">The sequence shown here is derived from an EMBL/GenBank/DDBJ whole genome shotgun (WGS) entry which is preliminary data.</text>
</comment>
<dbReference type="SUPFAM" id="SSF52540">
    <property type="entry name" value="P-loop containing nucleoside triphosphate hydrolases"/>
    <property type="match status" value="1"/>
</dbReference>
<keyword evidence="2" id="KW-0436">Ligase</keyword>
<dbReference type="AlphaFoldDB" id="A0A0F8XXF8"/>
<organism evidence="5">
    <name type="scientific">marine sediment metagenome</name>
    <dbReference type="NCBI Taxonomy" id="412755"/>
    <lineage>
        <taxon>unclassified sequences</taxon>
        <taxon>metagenomes</taxon>
        <taxon>ecological metagenomes</taxon>
    </lineage>
</organism>
<dbReference type="InterPro" id="IPR027417">
    <property type="entry name" value="P-loop_NTPase"/>
</dbReference>
<proteinExistence type="predicted"/>
<protein>
    <recommendedName>
        <fullName evidence="6">Formate--tetrahydrofolate ligase</fullName>
    </recommendedName>
</protein>
<dbReference type="Pfam" id="PF01268">
    <property type="entry name" value="FTHFS"/>
    <property type="match status" value="1"/>
</dbReference>
<accession>A0A0F8XXF8</accession>
<keyword evidence="4" id="KW-0067">ATP-binding</keyword>
<sequence>GYGHLPICMAKTQYSFSTDPNLRGAPTGHSVPVREVRLAAGAGFIVAICGEIMTMPGLPRVPSAETIMLNDAGQIEGLF</sequence>
<evidence type="ECO:0000256" key="2">
    <source>
        <dbReference type="ARBA" id="ARBA00022598"/>
    </source>
</evidence>
<dbReference type="GO" id="GO:0004329">
    <property type="term" value="F:formate-tetrahydrofolate ligase activity"/>
    <property type="evidence" value="ECO:0007669"/>
    <property type="project" value="InterPro"/>
</dbReference>
<feature type="non-terminal residue" evidence="5">
    <location>
        <position position="1"/>
    </location>
</feature>
<dbReference type="EMBL" id="LAZR01069962">
    <property type="protein sequence ID" value="KKK46674.1"/>
    <property type="molecule type" value="Genomic_DNA"/>
</dbReference>
<evidence type="ECO:0000256" key="1">
    <source>
        <dbReference type="ARBA" id="ARBA00022563"/>
    </source>
</evidence>
<reference evidence="5" key="1">
    <citation type="journal article" date="2015" name="Nature">
        <title>Complex archaea that bridge the gap between prokaryotes and eukaryotes.</title>
        <authorList>
            <person name="Spang A."/>
            <person name="Saw J.H."/>
            <person name="Jorgensen S.L."/>
            <person name="Zaremba-Niedzwiedzka K."/>
            <person name="Martijn J."/>
            <person name="Lind A.E."/>
            <person name="van Eijk R."/>
            <person name="Schleper C."/>
            <person name="Guy L."/>
            <person name="Ettema T.J."/>
        </authorList>
    </citation>
    <scope>NUCLEOTIDE SEQUENCE</scope>
</reference>
<evidence type="ECO:0008006" key="6">
    <source>
        <dbReference type="Google" id="ProtNLM"/>
    </source>
</evidence>
<evidence type="ECO:0000256" key="3">
    <source>
        <dbReference type="ARBA" id="ARBA00022741"/>
    </source>
</evidence>
<evidence type="ECO:0000256" key="4">
    <source>
        <dbReference type="ARBA" id="ARBA00022840"/>
    </source>
</evidence>
<keyword evidence="1" id="KW-0554">One-carbon metabolism</keyword>
<dbReference type="InterPro" id="IPR000559">
    <property type="entry name" value="Formate_THF_ligase"/>
</dbReference>
<evidence type="ECO:0000313" key="5">
    <source>
        <dbReference type="EMBL" id="KKK46674.1"/>
    </source>
</evidence>
<dbReference type="Gene3D" id="3.10.410.10">
    <property type="entry name" value="Formyltetrahydrofolate synthetase, domain 3"/>
    <property type="match status" value="1"/>
</dbReference>
<keyword evidence="3" id="KW-0547">Nucleotide-binding</keyword>
<gene>
    <name evidence="5" type="ORF">LCGC14_3162890</name>
</gene>
<dbReference type="GO" id="GO:0006730">
    <property type="term" value="P:one-carbon metabolic process"/>
    <property type="evidence" value="ECO:0007669"/>
    <property type="project" value="UniProtKB-KW"/>
</dbReference>
<name>A0A0F8XXF8_9ZZZZ</name>